<feature type="transmembrane region" description="Helical" evidence="1">
    <location>
        <begin position="12"/>
        <end position="32"/>
    </location>
</feature>
<sequence length="172" mass="18759">MIHLNWAVGISCFQVFISILAGVTAFTSYWGVIPSKSSHFGLIEECPMDRNSDCNLVGLTGDVINLLSAVMVVGIITSFPYCIVEMVKGLRCHLFLCFVSGLMAILAFAAMIHAIVIFSSVPLYFYYSWSFGLGWLTVILAVGSGVLSYFTRDKTTTDLQISTAMQGNQMAA</sequence>
<name>A0AAV2ZG96_PYXAD</name>
<feature type="transmembrane region" description="Helical" evidence="1">
    <location>
        <begin position="63"/>
        <end position="83"/>
    </location>
</feature>
<organism evidence="2 3">
    <name type="scientific">Pyxicephalus adspersus</name>
    <name type="common">African bullfrog</name>
    <dbReference type="NCBI Taxonomy" id="30357"/>
    <lineage>
        <taxon>Eukaryota</taxon>
        <taxon>Metazoa</taxon>
        <taxon>Chordata</taxon>
        <taxon>Craniata</taxon>
        <taxon>Vertebrata</taxon>
        <taxon>Euteleostomi</taxon>
        <taxon>Amphibia</taxon>
        <taxon>Batrachia</taxon>
        <taxon>Anura</taxon>
        <taxon>Neobatrachia</taxon>
        <taxon>Ranoidea</taxon>
        <taxon>Pyxicephalidae</taxon>
        <taxon>Pyxicephalinae</taxon>
        <taxon>Pyxicephalus</taxon>
    </lineage>
</organism>
<dbReference type="AlphaFoldDB" id="A0AAV2ZG96"/>
<keyword evidence="1" id="KW-0472">Membrane</keyword>
<evidence type="ECO:0000256" key="1">
    <source>
        <dbReference type="SAM" id="Phobius"/>
    </source>
</evidence>
<dbReference type="Gene3D" id="1.20.140.150">
    <property type="match status" value="1"/>
</dbReference>
<accession>A0AAV2ZG96</accession>
<feature type="transmembrane region" description="Helical" evidence="1">
    <location>
        <begin position="124"/>
        <end position="150"/>
    </location>
</feature>
<keyword evidence="1" id="KW-1133">Transmembrane helix</keyword>
<keyword evidence="1" id="KW-0812">Transmembrane</keyword>
<protein>
    <submittedName>
        <fullName evidence="2">Uncharacterized protein</fullName>
    </submittedName>
</protein>
<dbReference type="Proteomes" id="UP001181693">
    <property type="component" value="Unassembled WGS sequence"/>
</dbReference>
<proteinExistence type="predicted"/>
<evidence type="ECO:0000313" key="2">
    <source>
        <dbReference type="EMBL" id="DBA15811.1"/>
    </source>
</evidence>
<dbReference type="EMBL" id="DYDO01000011">
    <property type="protein sequence ID" value="DBA15811.1"/>
    <property type="molecule type" value="Genomic_DNA"/>
</dbReference>
<keyword evidence="3" id="KW-1185">Reference proteome</keyword>
<gene>
    <name evidence="2" type="ORF">GDO54_003272</name>
</gene>
<comment type="caution">
    <text evidence="2">The sequence shown here is derived from an EMBL/GenBank/DDBJ whole genome shotgun (WGS) entry which is preliminary data.</text>
</comment>
<reference evidence="2" key="1">
    <citation type="thesis" date="2020" institute="ProQuest LLC" country="789 East Eisenhower Parkway, Ann Arbor, MI, USA">
        <title>Comparative Genomics and Chromosome Evolution.</title>
        <authorList>
            <person name="Mudd A.B."/>
        </authorList>
    </citation>
    <scope>NUCLEOTIDE SEQUENCE</scope>
    <source>
        <strain evidence="2">1538</strain>
        <tissue evidence="2">Blood</tissue>
    </source>
</reference>
<feature type="transmembrane region" description="Helical" evidence="1">
    <location>
        <begin position="95"/>
        <end position="118"/>
    </location>
</feature>
<evidence type="ECO:0000313" key="3">
    <source>
        <dbReference type="Proteomes" id="UP001181693"/>
    </source>
</evidence>